<dbReference type="InParanoid" id="A0A3N0V1N2"/>
<accession>A0A3N0V1N2</accession>
<reference evidence="2 3" key="1">
    <citation type="submission" date="2018-10" db="EMBL/GenBank/DDBJ databases">
        <authorList>
            <person name="Chen W.-M."/>
        </authorList>
    </citation>
    <scope>NUCLEOTIDE SEQUENCE [LARGE SCALE GENOMIC DNA]</scope>
    <source>
        <strain evidence="2 3">THS-13</strain>
    </source>
</reference>
<dbReference type="AlphaFoldDB" id="A0A3N0V1N2"/>
<sequence length="418" mass="46365">METLISLPIAGLKPSFKSRVAERIAGSRDPLARLRAGRALELYYEVGDPHSQLCAALARRLLPRLRLPLHIHLVPSPTENTYPEEARQRAFASLDAARIAPCHELPAPLRLSEEQQRALQARLAACTGNAAAFLDAERAALEAYAARRPIPPGPSADGVVTQSLLAGNAARRERLGHYLPAMWQYRGEWFWALDRLEFLHARLSADQGLTDTAPLSVLDTSRFQAAPVAGDAPLEFWFSFRSPYSYLAAVEMLRARARGLHAKLQVRPVLPMVMRGLPVPRVKRLYIVRDVKRCADAQGIPFGRIHDPVGAGAFRLLTVFPYGADTDTQLRYCALAGQSVWAEGIDVSTDEGLRTVFERCGLDWSAAQQKLAQGIDTRQAEANREALFAAGLWGVPSFRRGEFTTWGQDRLWMLERLG</sequence>
<dbReference type="SUPFAM" id="SSF52833">
    <property type="entry name" value="Thioredoxin-like"/>
    <property type="match status" value="1"/>
</dbReference>
<gene>
    <name evidence="2" type="ORF">ED208_15885</name>
</gene>
<name>A0A3N0V1N2_9GAMM</name>
<dbReference type="PANTHER" id="PTHR42943">
    <property type="entry name" value="GLUTATHIONE S-TRANSFERASE KAPPA"/>
    <property type="match status" value="1"/>
</dbReference>
<evidence type="ECO:0000313" key="2">
    <source>
        <dbReference type="EMBL" id="ROH86512.1"/>
    </source>
</evidence>
<dbReference type="PANTHER" id="PTHR42943:SF4">
    <property type="entry name" value="C2H2-TYPE DOMAIN-CONTAINING PROTEIN"/>
    <property type="match status" value="1"/>
</dbReference>
<comment type="caution">
    <text evidence="2">The sequence shown here is derived from an EMBL/GenBank/DDBJ whole genome shotgun (WGS) entry which is preliminary data.</text>
</comment>
<protein>
    <submittedName>
        <fullName evidence="2">2-hydroxychromene-2-carboxylate dehydrogenase</fullName>
    </submittedName>
</protein>
<dbReference type="RefSeq" id="WP_123212907.1">
    <property type="nucleotide sequence ID" value="NZ_RJVO01000009.1"/>
</dbReference>
<proteinExistence type="predicted"/>
<dbReference type="Proteomes" id="UP000282106">
    <property type="component" value="Unassembled WGS sequence"/>
</dbReference>
<dbReference type="EMBL" id="RJVO01000009">
    <property type="protein sequence ID" value="ROH86512.1"/>
    <property type="molecule type" value="Genomic_DNA"/>
</dbReference>
<dbReference type="InterPro" id="IPR051924">
    <property type="entry name" value="GST_Kappa/NadH"/>
</dbReference>
<dbReference type="Gene3D" id="3.40.30.10">
    <property type="entry name" value="Glutaredoxin"/>
    <property type="match status" value="1"/>
</dbReference>
<keyword evidence="3" id="KW-1185">Reference proteome</keyword>
<dbReference type="InterPro" id="IPR001853">
    <property type="entry name" value="DSBA-like_thioredoxin_dom"/>
</dbReference>
<evidence type="ECO:0000313" key="3">
    <source>
        <dbReference type="Proteomes" id="UP000282106"/>
    </source>
</evidence>
<feature type="domain" description="DSBA-like thioredoxin" evidence="1">
    <location>
        <begin position="234"/>
        <end position="415"/>
    </location>
</feature>
<dbReference type="InterPro" id="IPR036249">
    <property type="entry name" value="Thioredoxin-like_sf"/>
</dbReference>
<organism evidence="2 3">
    <name type="scientific">Stagnimonas aquatica</name>
    <dbReference type="NCBI Taxonomy" id="2689987"/>
    <lineage>
        <taxon>Bacteria</taxon>
        <taxon>Pseudomonadati</taxon>
        <taxon>Pseudomonadota</taxon>
        <taxon>Gammaproteobacteria</taxon>
        <taxon>Nevskiales</taxon>
        <taxon>Nevskiaceae</taxon>
        <taxon>Stagnimonas</taxon>
    </lineage>
</organism>
<evidence type="ECO:0000259" key="1">
    <source>
        <dbReference type="Pfam" id="PF01323"/>
    </source>
</evidence>
<dbReference type="Pfam" id="PF01323">
    <property type="entry name" value="DSBA"/>
    <property type="match status" value="1"/>
</dbReference>
<dbReference type="GO" id="GO:0004602">
    <property type="term" value="F:glutathione peroxidase activity"/>
    <property type="evidence" value="ECO:0007669"/>
    <property type="project" value="TreeGrafter"/>
</dbReference>
<dbReference type="GO" id="GO:0006749">
    <property type="term" value="P:glutathione metabolic process"/>
    <property type="evidence" value="ECO:0007669"/>
    <property type="project" value="TreeGrafter"/>
</dbReference>
<dbReference type="GO" id="GO:0004364">
    <property type="term" value="F:glutathione transferase activity"/>
    <property type="evidence" value="ECO:0007669"/>
    <property type="project" value="TreeGrafter"/>
</dbReference>